<evidence type="ECO:0000313" key="1">
    <source>
        <dbReference type="EMBL" id="KYD08311.1"/>
    </source>
</evidence>
<reference evidence="1 2" key="1">
    <citation type="submission" date="2016-01" db="EMBL/GenBank/DDBJ databases">
        <title>Draft Genome Sequences of Seven Thermophilic Sporeformers Isolated from Foods.</title>
        <authorList>
            <person name="Berendsen E.M."/>
            <person name="Wells-Bennik M.H."/>
            <person name="Krawcyk A.O."/>
            <person name="De Jong A."/>
            <person name="Holsappel S."/>
            <person name="Eijlander R.T."/>
            <person name="Kuipers O.P."/>
        </authorList>
    </citation>
    <scope>NUCLEOTIDE SEQUENCE [LARGE SCALE GENOMIC DNA]</scope>
    <source>
        <strain evidence="1 2">B4135</strain>
    </source>
</reference>
<name>A0A150L7L4_9BACI</name>
<accession>A0A150L7L4</accession>
<dbReference type="AlphaFoldDB" id="A0A150L7L4"/>
<dbReference type="Proteomes" id="UP000075683">
    <property type="component" value="Unassembled WGS sequence"/>
</dbReference>
<evidence type="ECO:0000313" key="2">
    <source>
        <dbReference type="Proteomes" id="UP000075683"/>
    </source>
</evidence>
<gene>
    <name evidence="1" type="ORF">B4135_4022</name>
</gene>
<organism evidence="1 2">
    <name type="scientific">Caldibacillus debilis</name>
    <dbReference type="NCBI Taxonomy" id="301148"/>
    <lineage>
        <taxon>Bacteria</taxon>
        <taxon>Bacillati</taxon>
        <taxon>Bacillota</taxon>
        <taxon>Bacilli</taxon>
        <taxon>Bacillales</taxon>
        <taxon>Bacillaceae</taxon>
        <taxon>Caldibacillus</taxon>
    </lineage>
</organism>
<sequence>MKILLFKTFSQSTSFYHVPEWSFNGRALRPPRLHSLPFDAAG</sequence>
<proteinExistence type="predicted"/>
<protein>
    <submittedName>
        <fullName evidence="1">Uncharacterized protein</fullName>
    </submittedName>
</protein>
<dbReference type="EMBL" id="LQYT01000140">
    <property type="protein sequence ID" value="KYD08311.1"/>
    <property type="molecule type" value="Genomic_DNA"/>
</dbReference>
<comment type="caution">
    <text evidence="1">The sequence shown here is derived from an EMBL/GenBank/DDBJ whole genome shotgun (WGS) entry which is preliminary data.</text>
</comment>